<dbReference type="RefSeq" id="WP_190713826.1">
    <property type="nucleotide sequence ID" value="NZ_JACJST010000007.1"/>
</dbReference>
<keyword evidence="14" id="KW-1185">Reference proteome</keyword>
<dbReference type="EMBL" id="JACJST010000007">
    <property type="protein sequence ID" value="MBD2568154.1"/>
    <property type="molecule type" value="Genomic_DNA"/>
</dbReference>
<evidence type="ECO:0000313" key="13">
    <source>
        <dbReference type="EMBL" id="MBD2568154.1"/>
    </source>
</evidence>
<keyword evidence="6" id="KW-0443">Lipid metabolism</keyword>
<dbReference type="NCBIfam" id="TIGR00125">
    <property type="entry name" value="cyt_tran_rel"/>
    <property type="match status" value="1"/>
</dbReference>
<evidence type="ECO:0000256" key="11">
    <source>
        <dbReference type="ARBA" id="ARBA00031473"/>
    </source>
</evidence>
<evidence type="ECO:0000256" key="9">
    <source>
        <dbReference type="ARBA" id="ARBA00024191"/>
    </source>
</evidence>
<gene>
    <name evidence="13" type="ORF">H6G59_09615</name>
</gene>
<evidence type="ECO:0000256" key="10">
    <source>
        <dbReference type="ARBA" id="ARBA00024221"/>
    </source>
</evidence>
<evidence type="ECO:0000256" key="8">
    <source>
        <dbReference type="ARBA" id="ARBA00023264"/>
    </source>
</evidence>
<protein>
    <recommendedName>
        <fullName evidence="10">ethanolamine-phosphate cytidylyltransferase</fullName>
        <ecNumber evidence="10">2.7.7.14</ecNumber>
    </recommendedName>
    <alternativeName>
        <fullName evidence="11">CTP:phosphoethanolamine cytidylyltransferase</fullName>
    </alternativeName>
</protein>
<evidence type="ECO:0000256" key="1">
    <source>
        <dbReference type="ARBA" id="ARBA00005189"/>
    </source>
</evidence>
<keyword evidence="7" id="KW-0594">Phospholipid biosynthesis</keyword>
<keyword evidence="3" id="KW-0444">Lipid biosynthesis</keyword>
<dbReference type="InterPro" id="IPR014729">
    <property type="entry name" value="Rossmann-like_a/b/a_fold"/>
</dbReference>
<evidence type="ECO:0000256" key="4">
    <source>
        <dbReference type="ARBA" id="ARBA00022679"/>
    </source>
</evidence>
<name>A0ABR8FEF9_9NOST</name>
<sequence length="517" mass="59622">MNNTKSIRIYVDMVADLFHAGHVNFLKQAKSLGNELVVGIHSDETVAGYKRQPIMSMAERIAVVESCRYVDEVIPNAPLNVNLDYLDNLNIDYVCHGDDVDAENIEKWYGEIRKQGRLKLVPYTKNISTTNLLQRVSSTARFCFVSQPMRVDFIAYHDLQAQAGLSVFEAMSQHFDCRWLIGPDQQPTGAKAAILLDHTQHHPQIIKSVDGYKYLFYLHHDLGDIDAYEIEKNRLREFNIIFVPGDFHFHHAQKILGLTYAQPFQKPTRLILQGGWPKYDKMEFSEKDSKLAQKLSNLPYKYTLLYAPTWGHTREWEKLLPLFKNLRCNVIIKNHIYVNPGQAYPTGLEAMYESCLLSVKEMEETALAYDIPNIVVAPRTLNICSLFPFVDVLVTDQSSVGIEFLPFGISIETGRFNPDPNQLQPQSSLISKDILFMPLEQLQEVFDSDESFHDFIEFQQHKHNLNSIVNPNIKSSGQLIAQLIDRYVSFWQALEHPLKSHLYFERMMNQWHRLLIG</sequence>
<comment type="caution">
    <text evidence="13">The sequence shown here is derived from an EMBL/GenBank/DDBJ whole genome shotgun (WGS) entry which is preliminary data.</text>
</comment>
<keyword evidence="8" id="KW-1208">Phospholipid metabolism</keyword>
<dbReference type="InterPro" id="IPR044608">
    <property type="entry name" value="Ect1/PCYT2"/>
</dbReference>
<keyword evidence="4" id="KW-0808">Transferase</keyword>
<dbReference type="InterPro" id="IPR043148">
    <property type="entry name" value="TagF_C"/>
</dbReference>
<organism evidence="13 14">
    <name type="scientific">Anabaena lutea FACHB-196</name>
    <dbReference type="NCBI Taxonomy" id="2692881"/>
    <lineage>
        <taxon>Bacteria</taxon>
        <taxon>Bacillati</taxon>
        <taxon>Cyanobacteriota</taxon>
        <taxon>Cyanophyceae</taxon>
        <taxon>Nostocales</taxon>
        <taxon>Nostocaceae</taxon>
        <taxon>Anabaena</taxon>
    </lineage>
</organism>
<dbReference type="Gene3D" id="3.40.50.12580">
    <property type="match status" value="1"/>
</dbReference>
<evidence type="ECO:0000256" key="3">
    <source>
        <dbReference type="ARBA" id="ARBA00022516"/>
    </source>
</evidence>
<evidence type="ECO:0000259" key="12">
    <source>
        <dbReference type="Pfam" id="PF01467"/>
    </source>
</evidence>
<evidence type="ECO:0000256" key="7">
    <source>
        <dbReference type="ARBA" id="ARBA00023209"/>
    </source>
</evidence>
<feature type="domain" description="Cytidyltransferase-like" evidence="12">
    <location>
        <begin position="16"/>
        <end position="134"/>
    </location>
</feature>
<dbReference type="SUPFAM" id="SSF52374">
    <property type="entry name" value="Nucleotidylyl transferase"/>
    <property type="match status" value="1"/>
</dbReference>
<dbReference type="Proteomes" id="UP000640531">
    <property type="component" value="Unassembled WGS sequence"/>
</dbReference>
<proteinExistence type="inferred from homology"/>
<evidence type="ECO:0000313" key="14">
    <source>
        <dbReference type="Proteomes" id="UP000640531"/>
    </source>
</evidence>
<dbReference type="EC" id="2.7.7.14" evidence="10"/>
<reference evidence="13 14" key="1">
    <citation type="journal article" date="2020" name="ISME J.">
        <title>Comparative genomics reveals insights into cyanobacterial evolution and habitat adaptation.</title>
        <authorList>
            <person name="Chen M.Y."/>
            <person name="Teng W.K."/>
            <person name="Zhao L."/>
            <person name="Hu C.X."/>
            <person name="Zhou Y.K."/>
            <person name="Han B.P."/>
            <person name="Song L.R."/>
            <person name="Shu W.S."/>
        </authorList>
    </citation>
    <scope>NUCLEOTIDE SEQUENCE [LARGE SCALE GENOMIC DNA]</scope>
    <source>
        <strain evidence="13 14">FACHB-196</strain>
    </source>
</reference>
<evidence type="ECO:0000256" key="6">
    <source>
        <dbReference type="ARBA" id="ARBA00023098"/>
    </source>
</evidence>
<dbReference type="PANTHER" id="PTHR45780:SF2">
    <property type="entry name" value="ETHANOLAMINE-PHOSPHATE CYTIDYLYLTRANSFERASE"/>
    <property type="match status" value="1"/>
</dbReference>
<accession>A0ABR8FEF9</accession>
<dbReference type="GO" id="GO:0016779">
    <property type="term" value="F:nucleotidyltransferase activity"/>
    <property type="evidence" value="ECO:0007669"/>
    <property type="project" value="UniProtKB-KW"/>
</dbReference>
<comment type="pathway">
    <text evidence="1">Lipid metabolism.</text>
</comment>
<comment type="pathway">
    <text evidence="9">Phospholipid metabolism; phosphatidylethanolamine biosynthesis; phosphatidylethanolamine from ethanolamine: step 2/3.</text>
</comment>
<dbReference type="Pfam" id="PF01467">
    <property type="entry name" value="CTP_transf_like"/>
    <property type="match status" value="1"/>
</dbReference>
<evidence type="ECO:0000256" key="2">
    <source>
        <dbReference type="ARBA" id="ARBA00010101"/>
    </source>
</evidence>
<comment type="similarity">
    <text evidence="2">Belongs to the cytidylyltransferase family.</text>
</comment>
<dbReference type="Gene3D" id="3.40.50.620">
    <property type="entry name" value="HUPs"/>
    <property type="match status" value="1"/>
</dbReference>
<keyword evidence="5 13" id="KW-0548">Nucleotidyltransferase</keyword>
<evidence type="ECO:0000256" key="5">
    <source>
        <dbReference type="ARBA" id="ARBA00022695"/>
    </source>
</evidence>
<dbReference type="InterPro" id="IPR004821">
    <property type="entry name" value="Cyt_trans-like"/>
</dbReference>
<dbReference type="PANTHER" id="PTHR45780">
    <property type="entry name" value="ETHANOLAMINE-PHOSPHATE CYTIDYLYLTRANSFERASE"/>
    <property type="match status" value="1"/>
</dbReference>